<dbReference type="STRING" id="985895.E4ZNW3"/>
<dbReference type="Proteomes" id="UP000002668">
    <property type="component" value="Genome"/>
</dbReference>
<accession>E4ZNW3</accession>
<evidence type="ECO:0000313" key="2">
    <source>
        <dbReference type="EMBL" id="CBX93332.1"/>
    </source>
</evidence>
<feature type="compositionally biased region" description="Low complexity" evidence="1">
    <location>
        <begin position="865"/>
        <end position="879"/>
    </location>
</feature>
<keyword evidence="3" id="KW-1185">Reference proteome</keyword>
<dbReference type="HOGENOM" id="CLU_003431_1_0_1"/>
<feature type="compositionally biased region" description="Basic and acidic residues" evidence="1">
    <location>
        <begin position="134"/>
        <end position="143"/>
    </location>
</feature>
<dbReference type="PANTHER" id="PTHR42345:SF2">
    <property type="entry name" value="HELICASE-LIKE PROTEIN"/>
    <property type="match status" value="1"/>
</dbReference>
<dbReference type="OrthoDB" id="5420387at2759"/>
<proteinExistence type="predicted"/>
<feature type="region of interest" description="Disordered" evidence="1">
    <location>
        <begin position="166"/>
        <end position="192"/>
    </location>
</feature>
<gene>
    <name evidence="2" type="ORF">LEMA_P042330.1</name>
</gene>
<protein>
    <submittedName>
        <fullName evidence="2">Uncharacterized protein</fullName>
    </submittedName>
</protein>
<dbReference type="VEuPathDB" id="FungiDB:LEMA_P042330.1"/>
<dbReference type="OMA" id="VFEVPNM"/>
<dbReference type="InParanoid" id="E4ZNW3"/>
<feature type="region of interest" description="Disordered" evidence="1">
    <location>
        <begin position="71"/>
        <end position="143"/>
    </location>
</feature>
<name>E4ZNW3_LEPMJ</name>
<dbReference type="eggNOG" id="ENOG502RJYG">
    <property type="taxonomic scope" value="Eukaryota"/>
</dbReference>
<dbReference type="PANTHER" id="PTHR42345">
    <property type="entry name" value="TPR_REGION DOMAIN-CONTAINING PROTEIN"/>
    <property type="match status" value="1"/>
</dbReference>
<dbReference type="AlphaFoldDB" id="E4ZNW3"/>
<dbReference type="EMBL" id="FP929105">
    <property type="protein sequence ID" value="CBX93332.1"/>
    <property type="molecule type" value="Genomic_DNA"/>
</dbReference>
<evidence type="ECO:0000256" key="1">
    <source>
        <dbReference type="SAM" id="MobiDB-lite"/>
    </source>
</evidence>
<organism evidence="3">
    <name type="scientific">Leptosphaeria maculans (strain JN3 / isolate v23.1.3 / race Av1-4-5-6-7-8)</name>
    <name type="common">Blackleg fungus</name>
    <name type="synonym">Phoma lingam</name>
    <dbReference type="NCBI Taxonomy" id="985895"/>
    <lineage>
        <taxon>Eukaryota</taxon>
        <taxon>Fungi</taxon>
        <taxon>Dikarya</taxon>
        <taxon>Ascomycota</taxon>
        <taxon>Pezizomycotina</taxon>
        <taxon>Dothideomycetes</taxon>
        <taxon>Pleosporomycetidae</taxon>
        <taxon>Pleosporales</taxon>
        <taxon>Pleosporineae</taxon>
        <taxon>Leptosphaeriaceae</taxon>
        <taxon>Plenodomus</taxon>
        <taxon>Plenodomus lingam/Leptosphaeria maculans species complex</taxon>
    </lineage>
</organism>
<reference evidence="3" key="1">
    <citation type="journal article" date="2011" name="Nat. Commun.">
        <title>Effector diversification within compartments of the Leptosphaeria maculans genome affected by Repeat-Induced Point mutations.</title>
        <authorList>
            <person name="Rouxel T."/>
            <person name="Grandaubert J."/>
            <person name="Hane J.K."/>
            <person name="Hoede C."/>
            <person name="van de Wouw A.P."/>
            <person name="Couloux A."/>
            <person name="Dominguez V."/>
            <person name="Anthouard V."/>
            <person name="Bally P."/>
            <person name="Bourras S."/>
            <person name="Cozijnsen A.J."/>
            <person name="Ciuffetti L.M."/>
            <person name="Degrave A."/>
            <person name="Dilmaghani A."/>
            <person name="Duret L."/>
            <person name="Fudal I."/>
            <person name="Goodwin S.B."/>
            <person name="Gout L."/>
            <person name="Glaser N."/>
            <person name="Linglin J."/>
            <person name="Kema G.H.J."/>
            <person name="Lapalu N."/>
            <person name="Lawrence C.B."/>
            <person name="May K."/>
            <person name="Meyer M."/>
            <person name="Ollivier B."/>
            <person name="Poulain J."/>
            <person name="Schoch C.L."/>
            <person name="Simon A."/>
            <person name="Spatafora J.W."/>
            <person name="Stachowiak A."/>
            <person name="Turgeon B.G."/>
            <person name="Tyler B.M."/>
            <person name="Vincent D."/>
            <person name="Weissenbach J."/>
            <person name="Amselem J."/>
            <person name="Quesneville H."/>
            <person name="Oliver R.P."/>
            <person name="Wincker P."/>
            <person name="Balesdent M.-H."/>
            <person name="Howlett B.J."/>
        </authorList>
    </citation>
    <scope>NUCLEOTIDE SEQUENCE [LARGE SCALE GENOMIC DNA]</scope>
    <source>
        <strain evidence="3">JN3 / isolate v23.1.3 / race Av1-4-5-6-7-8</strain>
    </source>
</reference>
<feature type="compositionally biased region" description="Basic and acidic residues" evidence="1">
    <location>
        <begin position="88"/>
        <end position="119"/>
    </location>
</feature>
<sequence length="1041" mass="115844">MSEQTGGKLERKNSKRQRLGRFLRSWRQKPQARNDAHVRSHHSLTSTCLSFRASLWYGLSFSMMIRDAQANSDPKMPAVPESQSRQKTWFEPKTTDPLHPKPQDRFAEEAEKQDIKEAEIPSIQEAETGPKPPSTERGRLKEEDRVTALTEDQLRVLFAGAPHFHVKSGNGNHEPSVSFPWDSENTKEDASDSAPLKERAFAAMSLHSGVHLAQPSLEKEKTYKGYTPDVVEMPNMLGSQGVEPGSVGFSYFVGLPVSDSLVIDTEESQSGMDYLETTRNKELMQTNPERLGIRSAELTLIYDRLVELQDMYEAFQDTPEPMTILNNQSSGDLYANLFSKFLMPPGYDDSVDDPTGLQIQIMTLLRILKLKGVWYDFSLVEWRIRLGQILWSDPDAYSELESHSQWTKREILLLQITLSCELLLRLDAFTNMDALDAELRLRINFNDITGFLEAKNIKVDWDLVLARTFLENISVIKGNEVGTVAQSKSRGLKSLWGGNEPTESPLADVIFLPQHQTQQLSGLFHFAETIRWPGAVDVIKELGSKVGVPNATESMQQLSSVGKSPDNSTPYCISVYGTPLHTPLPSEQAIGSYFGDVGKPAMDRRDSQALRVPLSPSRPTSSHHSQPLLEGVGGWLSRSYLTGLVLPGEAISHYLISTLLENDKSAISSLGDCANLYGGFTYQERTWWSKHSIVGRVLACLDGSTECMGWISCPKLPSGPTGWHNIHSEQLLHDRHLRVTDGYDPISRESAIIPESDMASAISEDLVLPLDPELPPIPVLGFSHWELTPINPDLIDDDNCAMLSPEQDIQTALFTFASQDQTLIQTLTLAYDVYFITSWPCSKPAPATPSVASLPYILKRSRAGTLSRSSSKRSMTLSRRNSHGFEPLLSHPPTSSTITPKRTYEVGAADDAEIFSPHHLIPHGKPLSAHPLHKSYLYKIVPATRILEPDFELPFEMHTSKSSERLLSLANSQNSVADTIVNNKKTVLVLDARSSSDGELLARAWCAEKGLHAVVGRATRTCLSCCIREARGLNVRIVIRV</sequence>
<evidence type="ECO:0000313" key="3">
    <source>
        <dbReference type="Proteomes" id="UP000002668"/>
    </source>
</evidence>
<feature type="region of interest" description="Disordered" evidence="1">
    <location>
        <begin position="865"/>
        <end position="900"/>
    </location>
</feature>